<dbReference type="EMBL" id="OU895879">
    <property type="protein sequence ID" value="CAH1729048.1"/>
    <property type="molecule type" value="Genomic_DNA"/>
</dbReference>
<evidence type="ECO:0000313" key="3">
    <source>
        <dbReference type="EMBL" id="CAH1729048.1"/>
    </source>
</evidence>
<dbReference type="OrthoDB" id="6261922at2759"/>
<accession>A0A9P0J5U1</accession>
<feature type="region of interest" description="Disordered" evidence="1">
    <location>
        <begin position="139"/>
        <end position="162"/>
    </location>
</feature>
<dbReference type="Proteomes" id="UP001153620">
    <property type="component" value="Chromosome 3"/>
</dbReference>
<evidence type="ECO:0000256" key="2">
    <source>
        <dbReference type="SAM" id="SignalP"/>
    </source>
</evidence>
<proteinExistence type="predicted"/>
<protein>
    <submittedName>
        <fullName evidence="3">Uncharacterized protein</fullName>
    </submittedName>
</protein>
<reference evidence="3" key="1">
    <citation type="submission" date="2022-01" db="EMBL/GenBank/DDBJ databases">
        <authorList>
            <person name="King R."/>
        </authorList>
    </citation>
    <scope>NUCLEOTIDE SEQUENCE</scope>
</reference>
<feature type="chain" id="PRO_5040333314" evidence="2">
    <location>
        <begin position="23"/>
        <end position="234"/>
    </location>
</feature>
<reference evidence="3" key="2">
    <citation type="submission" date="2022-10" db="EMBL/GenBank/DDBJ databases">
        <authorList>
            <consortium name="ENA_rothamsted_submissions"/>
            <consortium name="culmorum"/>
            <person name="King R."/>
        </authorList>
    </citation>
    <scope>NUCLEOTIDE SEQUENCE</scope>
</reference>
<gene>
    <name evidence="3" type="ORF">CHIRRI_LOCUS11190</name>
</gene>
<feature type="signal peptide" evidence="2">
    <location>
        <begin position="1"/>
        <end position="22"/>
    </location>
</feature>
<name>A0A9P0J5U1_9DIPT</name>
<keyword evidence="4" id="KW-1185">Reference proteome</keyword>
<feature type="region of interest" description="Disordered" evidence="1">
    <location>
        <begin position="37"/>
        <end position="63"/>
    </location>
</feature>
<sequence length="234" mass="26923">MRFTYLSLIILIMMSSIDVIFAQFKVVKMESLRSLASHDQQQQQQQHHHHHHHRTASALHEKGKLSKDSNVTVIQVLPSERSNRRIDKVIKRRIDIPMTSDFKVLTPRETTDAKLMKLHIINVRTGKIQDAIMLTTGNNDVSDHPKSKSKSIHKASDNSGNKEIIRIQPVHSSKPEKTLNEINISKKFPLKPYKLRNKFTSAKCKCEDTARMWNCKKIQISIANCKSNQFMCCS</sequence>
<evidence type="ECO:0000313" key="4">
    <source>
        <dbReference type="Proteomes" id="UP001153620"/>
    </source>
</evidence>
<feature type="compositionally biased region" description="Basic residues" evidence="1">
    <location>
        <begin position="46"/>
        <end position="55"/>
    </location>
</feature>
<dbReference type="AlphaFoldDB" id="A0A9P0J5U1"/>
<evidence type="ECO:0000256" key="1">
    <source>
        <dbReference type="SAM" id="MobiDB-lite"/>
    </source>
</evidence>
<organism evidence="3 4">
    <name type="scientific">Chironomus riparius</name>
    <dbReference type="NCBI Taxonomy" id="315576"/>
    <lineage>
        <taxon>Eukaryota</taxon>
        <taxon>Metazoa</taxon>
        <taxon>Ecdysozoa</taxon>
        <taxon>Arthropoda</taxon>
        <taxon>Hexapoda</taxon>
        <taxon>Insecta</taxon>
        <taxon>Pterygota</taxon>
        <taxon>Neoptera</taxon>
        <taxon>Endopterygota</taxon>
        <taxon>Diptera</taxon>
        <taxon>Nematocera</taxon>
        <taxon>Chironomoidea</taxon>
        <taxon>Chironomidae</taxon>
        <taxon>Chironominae</taxon>
        <taxon>Chironomus</taxon>
    </lineage>
</organism>
<keyword evidence="2" id="KW-0732">Signal</keyword>